<dbReference type="Proteomes" id="UP000694892">
    <property type="component" value="Chromosome 6L"/>
</dbReference>
<gene>
    <name evidence="2" type="ORF">XELAEV_18032317mg</name>
</gene>
<reference evidence="3" key="1">
    <citation type="journal article" date="2016" name="Nature">
        <title>Genome evolution in the allotetraploid frog Xenopus laevis.</title>
        <authorList>
            <person name="Session A.M."/>
            <person name="Uno Y."/>
            <person name="Kwon T."/>
            <person name="Chapman J.A."/>
            <person name="Toyoda A."/>
            <person name="Takahashi S."/>
            <person name="Fukui A."/>
            <person name="Hikosaka A."/>
            <person name="Suzuki A."/>
            <person name="Kondo M."/>
            <person name="van Heeringen S.J."/>
            <person name="Quigley I."/>
            <person name="Heinz S."/>
            <person name="Ogino H."/>
            <person name="Ochi H."/>
            <person name="Hellsten U."/>
            <person name="Lyons J.B."/>
            <person name="Simakov O."/>
            <person name="Putnam N."/>
            <person name="Stites J."/>
            <person name="Kuroki Y."/>
            <person name="Tanaka T."/>
            <person name="Michiue T."/>
            <person name="Watanabe M."/>
            <person name="Bogdanovic O."/>
            <person name="Lister R."/>
            <person name="Georgiou G."/>
            <person name="Paranjpe S.S."/>
            <person name="van Kruijsbergen I."/>
            <person name="Shu S."/>
            <person name="Carlson J."/>
            <person name="Kinoshita T."/>
            <person name="Ohta Y."/>
            <person name="Mawaribuchi S."/>
            <person name="Jenkins J."/>
            <person name="Grimwood J."/>
            <person name="Schmutz J."/>
            <person name="Mitros T."/>
            <person name="Mozaffari S.V."/>
            <person name="Suzuki Y."/>
            <person name="Haramoto Y."/>
            <person name="Yamamoto T.S."/>
            <person name="Takagi C."/>
            <person name="Heald R."/>
            <person name="Miller K."/>
            <person name="Haudenschild C."/>
            <person name="Kitzman J."/>
            <person name="Nakayama T."/>
            <person name="Izutsu Y."/>
            <person name="Robert J."/>
            <person name="Fortriede J."/>
            <person name="Burns K."/>
            <person name="Lotay V."/>
            <person name="Karimi K."/>
            <person name="Yasuoka Y."/>
            <person name="Dichmann D.S."/>
            <person name="Flajnik M.F."/>
            <person name="Houston D.W."/>
            <person name="Shendure J."/>
            <person name="DuPasquier L."/>
            <person name="Vize P.D."/>
            <person name="Zorn A.M."/>
            <person name="Ito M."/>
            <person name="Marcotte E.M."/>
            <person name="Wallingford J.B."/>
            <person name="Ito Y."/>
            <person name="Asashima M."/>
            <person name="Ueno N."/>
            <person name="Matsuda Y."/>
            <person name="Veenstra G.J."/>
            <person name="Fujiyama A."/>
            <person name="Harland R.M."/>
            <person name="Taira M."/>
            <person name="Rokhsar D.S."/>
        </authorList>
    </citation>
    <scope>NUCLEOTIDE SEQUENCE [LARGE SCALE GENOMIC DNA]</scope>
    <source>
        <strain evidence="3">J</strain>
    </source>
</reference>
<dbReference type="EMBL" id="CM004476">
    <property type="protein sequence ID" value="OCT77121.1"/>
    <property type="molecule type" value="Genomic_DNA"/>
</dbReference>
<evidence type="ECO:0000256" key="1">
    <source>
        <dbReference type="SAM" id="MobiDB-lite"/>
    </source>
</evidence>
<evidence type="ECO:0000313" key="3">
    <source>
        <dbReference type="Proteomes" id="UP000694892"/>
    </source>
</evidence>
<name>A0A974CQU7_XENLA</name>
<feature type="region of interest" description="Disordered" evidence="1">
    <location>
        <begin position="1"/>
        <end position="55"/>
    </location>
</feature>
<feature type="non-terminal residue" evidence="2">
    <location>
        <position position="1"/>
    </location>
</feature>
<proteinExistence type="predicted"/>
<sequence length="72" mass="7773">VHCSRNSNDIDHPACTDNINLNLKGENSDSTFAKDTSKVPEPKGTPGKLQTEPDTPKVIKKIGSGVMLKQII</sequence>
<organism evidence="2 3">
    <name type="scientific">Xenopus laevis</name>
    <name type="common">African clawed frog</name>
    <dbReference type="NCBI Taxonomy" id="8355"/>
    <lineage>
        <taxon>Eukaryota</taxon>
        <taxon>Metazoa</taxon>
        <taxon>Chordata</taxon>
        <taxon>Craniata</taxon>
        <taxon>Vertebrata</taxon>
        <taxon>Euteleostomi</taxon>
        <taxon>Amphibia</taxon>
        <taxon>Batrachia</taxon>
        <taxon>Anura</taxon>
        <taxon>Pipoidea</taxon>
        <taxon>Pipidae</taxon>
        <taxon>Xenopodinae</taxon>
        <taxon>Xenopus</taxon>
        <taxon>Xenopus</taxon>
    </lineage>
</organism>
<protein>
    <submittedName>
        <fullName evidence="2">Uncharacterized protein</fullName>
    </submittedName>
</protein>
<dbReference type="AlphaFoldDB" id="A0A974CQU7"/>
<evidence type="ECO:0000313" key="2">
    <source>
        <dbReference type="EMBL" id="OCT77121.1"/>
    </source>
</evidence>
<accession>A0A974CQU7</accession>